<dbReference type="AlphaFoldDB" id="A0A6S7H9T1"/>
<dbReference type="Proteomes" id="UP001152795">
    <property type="component" value="Unassembled WGS sequence"/>
</dbReference>
<protein>
    <submittedName>
        <fullName evidence="1">Uncharacterized protein</fullName>
    </submittedName>
</protein>
<reference evidence="1" key="1">
    <citation type="submission" date="2020-04" db="EMBL/GenBank/DDBJ databases">
        <authorList>
            <person name="Alioto T."/>
            <person name="Alioto T."/>
            <person name="Gomez Garrido J."/>
        </authorList>
    </citation>
    <scope>NUCLEOTIDE SEQUENCE</scope>
    <source>
        <strain evidence="1">A484AB</strain>
    </source>
</reference>
<gene>
    <name evidence="1" type="ORF">PACLA_8A038612</name>
</gene>
<proteinExistence type="predicted"/>
<organism evidence="1 2">
    <name type="scientific">Paramuricea clavata</name>
    <name type="common">Red gorgonian</name>
    <name type="synonym">Violescent sea-whip</name>
    <dbReference type="NCBI Taxonomy" id="317549"/>
    <lineage>
        <taxon>Eukaryota</taxon>
        <taxon>Metazoa</taxon>
        <taxon>Cnidaria</taxon>
        <taxon>Anthozoa</taxon>
        <taxon>Octocorallia</taxon>
        <taxon>Malacalcyonacea</taxon>
        <taxon>Plexauridae</taxon>
        <taxon>Paramuricea</taxon>
    </lineage>
</organism>
<comment type="caution">
    <text evidence="1">The sequence shown here is derived from an EMBL/GenBank/DDBJ whole genome shotgun (WGS) entry which is preliminary data.</text>
</comment>
<name>A0A6S7H9T1_PARCT</name>
<feature type="non-terminal residue" evidence="1">
    <location>
        <position position="60"/>
    </location>
</feature>
<dbReference type="EMBL" id="CACRXK020003966">
    <property type="protein sequence ID" value="CAB4000946.1"/>
    <property type="molecule type" value="Genomic_DNA"/>
</dbReference>
<evidence type="ECO:0000313" key="1">
    <source>
        <dbReference type="EMBL" id="CAB4000946.1"/>
    </source>
</evidence>
<accession>A0A6S7H9T1</accession>
<sequence>ENGWTACQIFTCKKNDLITNKSVPFLLQPTIASASGCVFEVYERNTCASSCHYFLCARQA</sequence>
<keyword evidence="2" id="KW-1185">Reference proteome</keyword>
<evidence type="ECO:0000313" key="2">
    <source>
        <dbReference type="Proteomes" id="UP001152795"/>
    </source>
</evidence>